<protein>
    <submittedName>
        <fullName evidence="3">Iron dicitrate transport regulator FecR</fullName>
    </submittedName>
</protein>
<name>A0A254TBV2_9BURK</name>
<feature type="region of interest" description="Disordered" evidence="1">
    <location>
        <begin position="235"/>
        <end position="259"/>
    </location>
</feature>
<dbReference type="PANTHER" id="PTHR38731">
    <property type="entry name" value="LIPL45-RELATED LIPOPROTEIN-RELATED"/>
    <property type="match status" value="1"/>
</dbReference>
<sequence>MVGTVANLSGPLVAKKADGTAKVLAVKSSVEQGDILVAEKDTYARIKFIDDSEITLRPNTQLKIENFSFEADKPEKDSAAFDLVKGGLRAVTGTLGKRNKEKWGMNTPTATIGIRGTTFIAEYVAPDDAAVAAYGMASMAAMTPSGYTDVRSDMPAAVPLQVLPLRVAQVPGQPGGGGLAPGLYVQVIDGLINLSNRGGSLNFSAGQFGYTATMVQPPVVLPNNPGIKFSPPPTFNVNTGSQGGSGSGPGGNAVDCEVR</sequence>
<feature type="compositionally biased region" description="Gly residues" evidence="1">
    <location>
        <begin position="241"/>
        <end position="251"/>
    </location>
</feature>
<dbReference type="PANTHER" id="PTHR38731:SF1">
    <property type="entry name" value="FECR PROTEIN DOMAIN-CONTAINING PROTEIN"/>
    <property type="match status" value="1"/>
</dbReference>
<dbReference type="Pfam" id="PF04773">
    <property type="entry name" value="FecR"/>
    <property type="match status" value="1"/>
</dbReference>
<gene>
    <name evidence="3" type="ORF">AYR66_02920</name>
</gene>
<comment type="caution">
    <text evidence="3">The sequence shown here is derived from an EMBL/GenBank/DDBJ whole genome shotgun (WGS) entry which is preliminary data.</text>
</comment>
<reference evidence="3 4" key="1">
    <citation type="submission" date="2016-02" db="EMBL/GenBank/DDBJ databases">
        <authorList>
            <person name="Wen L."/>
            <person name="He K."/>
            <person name="Yang H."/>
        </authorList>
    </citation>
    <scope>NUCLEOTIDE SEQUENCE [LARGE SCALE GENOMIC DNA]</scope>
    <source>
        <strain evidence="3 4">TSA40</strain>
    </source>
</reference>
<accession>A0A254TBV2</accession>
<organism evidence="3 4">
    <name type="scientific">Noviherbaspirillum denitrificans</name>
    <dbReference type="NCBI Taxonomy" id="1968433"/>
    <lineage>
        <taxon>Bacteria</taxon>
        <taxon>Pseudomonadati</taxon>
        <taxon>Pseudomonadota</taxon>
        <taxon>Betaproteobacteria</taxon>
        <taxon>Burkholderiales</taxon>
        <taxon>Oxalobacteraceae</taxon>
        <taxon>Noviherbaspirillum</taxon>
    </lineage>
</organism>
<proteinExistence type="predicted"/>
<evidence type="ECO:0000313" key="4">
    <source>
        <dbReference type="Proteomes" id="UP000197535"/>
    </source>
</evidence>
<dbReference type="Proteomes" id="UP000197535">
    <property type="component" value="Unassembled WGS sequence"/>
</dbReference>
<dbReference type="OrthoDB" id="369729at2"/>
<evidence type="ECO:0000256" key="1">
    <source>
        <dbReference type="SAM" id="MobiDB-lite"/>
    </source>
</evidence>
<keyword evidence="4" id="KW-1185">Reference proteome</keyword>
<evidence type="ECO:0000313" key="3">
    <source>
        <dbReference type="EMBL" id="OWW18043.1"/>
    </source>
</evidence>
<dbReference type="InterPro" id="IPR006860">
    <property type="entry name" value="FecR"/>
</dbReference>
<dbReference type="EMBL" id="LSTO01000042">
    <property type="protein sequence ID" value="OWW18043.1"/>
    <property type="molecule type" value="Genomic_DNA"/>
</dbReference>
<dbReference type="AlphaFoldDB" id="A0A254TBV2"/>
<evidence type="ECO:0000259" key="2">
    <source>
        <dbReference type="Pfam" id="PF04773"/>
    </source>
</evidence>
<feature type="domain" description="FecR protein" evidence="2">
    <location>
        <begin position="37"/>
        <end position="123"/>
    </location>
</feature>